<dbReference type="RefSeq" id="WP_159232868.1">
    <property type="nucleotide sequence ID" value="NZ_CACSIP010000029.1"/>
</dbReference>
<gene>
    <name evidence="1" type="ORF">AELLOGFF_05165</name>
</gene>
<protein>
    <submittedName>
        <fullName evidence="1">Uncharacterized protein</fullName>
    </submittedName>
</protein>
<dbReference type="Proteomes" id="UP000430146">
    <property type="component" value="Unassembled WGS sequence"/>
</dbReference>
<keyword evidence="2" id="KW-1185">Reference proteome</keyword>
<organism evidence="1 2">
    <name type="scientific">Mycolicibacterium vanbaalenii</name>
    <name type="common">Mycobacterium vanbaalenii</name>
    <dbReference type="NCBI Taxonomy" id="110539"/>
    <lineage>
        <taxon>Bacteria</taxon>
        <taxon>Bacillati</taxon>
        <taxon>Actinomycetota</taxon>
        <taxon>Actinomycetes</taxon>
        <taxon>Mycobacteriales</taxon>
        <taxon>Mycobacteriaceae</taxon>
        <taxon>Mycolicibacterium</taxon>
    </lineage>
</organism>
<name>A0A5S9R2A9_MYCVN</name>
<evidence type="ECO:0000313" key="2">
    <source>
        <dbReference type="Proteomes" id="UP000430146"/>
    </source>
</evidence>
<evidence type="ECO:0000313" key="1">
    <source>
        <dbReference type="EMBL" id="CAA0127326.1"/>
    </source>
</evidence>
<dbReference type="EMBL" id="CACSIP010000029">
    <property type="protein sequence ID" value="CAA0127326.1"/>
    <property type="molecule type" value="Genomic_DNA"/>
</dbReference>
<proteinExistence type="predicted"/>
<dbReference type="OrthoDB" id="4738418at2"/>
<sequence>MTQPAPNPGEQVGQLLYQLLYVEVLQRVLQNARDGLLVPHWRELVATMSPLSGPDPMNVHPLVVTAINERPPAAWEPGRSPGWRAAADSWFNDARRALAEHRRLTLIQHAKLTKLTELLPVATRVSMAPSVADAMAQISSLDDRNDATARQSLSTFIMQRDKLTASYRAALAAGGVDIDWRSWFEERINTWDNESGAATARIILRQESHAYMQRLPEYW</sequence>
<dbReference type="AlphaFoldDB" id="A0A5S9R2A9"/>
<reference evidence="1 2" key="1">
    <citation type="submission" date="2019-11" db="EMBL/GenBank/DDBJ databases">
        <authorList>
            <person name="Holert J."/>
        </authorList>
    </citation>
    <scope>NUCLEOTIDE SEQUENCE [LARGE SCALE GENOMIC DNA]</scope>
    <source>
        <strain evidence="1">BC8_1</strain>
    </source>
</reference>
<accession>A0A5S9R2A9</accession>